<keyword evidence="15 19" id="KW-0092">Biotin</keyword>
<dbReference type="SMART" id="SM00878">
    <property type="entry name" value="Biotin_carb_C"/>
    <property type="match status" value="1"/>
</dbReference>
<evidence type="ECO:0000256" key="18">
    <source>
        <dbReference type="PROSITE-ProRule" id="PRU00409"/>
    </source>
</evidence>
<dbReference type="PROSITE" id="PS00866">
    <property type="entry name" value="CPSASE_1"/>
    <property type="match status" value="1"/>
</dbReference>
<evidence type="ECO:0000256" key="15">
    <source>
        <dbReference type="ARBA" id="ARBA00023267"/>
    </source>
</evidence>
<comment type="catalytic activity">
    <reaction evidence="17 19">
        <text>N(6)-biotinyl-L-lysyl-[protein] + hydrogencarbonate + ATP = N(6)-carboxybiotinyl-L-lysyl-[protein] + ADP + phosphate + H(+)</text>
        <dbReference type="Rhea" id="RHEA:13501"/>
        <dbReference type="Rhea" id="RHEA-COMP:10505"/>
        <dbReference type="Rhea" id="RHEA-COMP:10506"/>
        <dbReference type="ChEBI" id="CHEBI:15378"/>
        <dbReference type="ChEBI" id="CHEBI:17544"/>
        <dbReference type="ChEBI" id="CHEBI:30616"/>
        <dbReference type="ChEBI" id="CHEBI:43474"/>
        <dbReference type="ChEBI" id="CHEBI:83144"/>
        <dbReference type="ChEBI" id="CHEBI:83145"/>
        <dbReference type="ChEBI" id="CHEBI:456216"/>
        <dbReference type="EC" id="6.3.4.14"/>
    </reaction>
</comment>
<evidence type="ECO:0000256" key="8">
    <source>
        <dbReference type="ARBA" id="ARBA00022723"/>
    </source>
</evidence>
<dbReference type="PROSITE" id="PS00867">
    <property type="entry name" value="CPSASE_2"/>
    <property type="match status" value="1"/>
</dbReference>
<dbReference type="InterPro" id="IPR011761">
    <property type="entry name" value="ATP-grasp"/>
</dbReference>
<dbReference type="GO" id="GO:0004075">
    <property type="term" value="F:biotin carboxylase activity"/>
    <property type="evidence" value="ECO:0007669"/>
    <property type="project" value="UniProtKB-EC"/>
</dbReference>
<evidence type="ECO:0000256" key="3">
    <source>
        <dbReference type="ARBA" id="ARBA00011750"/>
    </source>
</evidence>
<evidence type="ECO:0000313" key="23">
    <source>
        <dbReference type="Proteomes" id="UP000247814"/>
    </source>
</evidence>
<name>A0A318QST8_9PROT</name>
<dbReference type="GO" id="GO:0006633">
    <property type="term" value="P:fatty acid biosynthetic process"/>
    <property type="evidence" value="ECO:0007669"/>
    <property type="project" value="UniProtKB-KW"/>
</dbReference>
<dbReference type="GO" id="GO:0005524">
    <property type="term" value="F:ATP binding"/>
    <property type="evidence" value="ECO:0007669"/>
    <property type="project" value="UniProtKB-UniRule"/>
</dbReference>
<evidence type="ECO:0000256" key="17">
    <source>
        <dbReference type="ARBA" id="ARBA00048600"/>
    </source>
</evidence>
<dbReference type="GO" id="GO:2001295">
    <property type="term" value="P:malonyl-CoA biosynthetic process"/>
    <property type="evidence" value="ECO:0007669"/>
    <property type="project" value="UniProtKB-UniPathway"/>
</dbReference>
<dbReference type="EC" id="6.3.4.14" evidence="4 19"/>
<comment type="pathway">
    <text evidence="2 19">Lipid metabolism; malonyl-CoA biosynthesis; malonyl-CoA from acetyl-CoA: step 1/1.</text>
</comment>
<dbReference type="Pfam" id="PF02785">
    <property type="entry name" value="Biotin_carb_C"/>
    <property type="match status" value="1"/>
</dbReference>
<proteinExistence type="predicted"/>
<keyword evidence="11 18" id="KW-0067">ATP-binding</keyword>
<evidence type="ECO:0000256" key="19">
    <source>
        <dbReference type="RuleBase" id="RU365063"/>
    </source>
</evidence>
<evidence type="ECO:0000259" key="20">
    <source>
        <dbReference type="PROSITE" id="PS50975"/>
    </source>
</evidence>
<dbReference type="RefSeq" id="WP_110567510.1">
    <property type="nucleotide sequence ID" value="NZ_CP137147.1"/>
</dbReference>
<dbReference type="SUPFAM" id="SSF52440">
    <property type="entry name" value="PreATP-grasp domain"/>
    <property type="match status" value="1"/>
</dbReference>
<keyword evidence="23" id="KW-1185">Reference proteome</keyword>
<feature type="domain" description="ATP-grasp" evidence="20">
    <location>
        <begin position="125"/>
        <end position="322"/>
    </location>
</feature>
<comment type="subunit">
    <text evidence="3 19">Acetyl-CoA carboxylase is a heterohexamer of biotin carboxyl carrier protein, biotin carboxylase and the two subunits of carboxyl transferase in a 2:2 complex.</text>
</comment>
<protein>
    <recommendedName>
        <fullName evidence="5 19">Biotin carboxylase</fullName>
        <ecNumber evidence="4 19">6.3.4.14</ecNumber>
    </recommendedName>
    <alternativeName>
        <fullName evidence="16 19">Acetyl-coenzyme A carboxylase biotin carboxylase subunit A</fullName>
    </alternativeName>
</protein>
<dbReference type="Gene3D" id="3.40.50.20">
    <property type="match status" value="1"/>
</dbReference>
<dbReference type="InterPro" id="IPR004549">
    <property type="entry name" value="Acetyl_CoA_COase_biotin_COase"/>
</dbReference>
<dbReference type="NCBIfam" id="NF006367">
    <property type="entry name" value="PRK08591.1"/>
    <property type="match status" value="1"/>
</dbReference>
<keyword evidence="7 19" id="KW-0436">Ligase</keyword>
<dbReference type="InterPro" id="IPR005482">
    <property type="entry name" value="Biotin_COase_C"/>
</dbReference>
<feature type="domain" description="Biotin carboxylation" evidence="21">
    <location>
        <begin position="6"/>
        <end position="450"/>
    </location>
</feature>
<comment type="function">
    <text evidence="1 19">This protein is a component of the acetyl coenzyme A carboxylase complex; first, biotin carboxylase catalyzes the carboxylation of the carrier protein and then the transcarboxylase transfers the carboxyl group to form malonyl-CoA.</text>
</comment>
<dbReference type="OrthoDB" id="9763189at2"/>
<dbReference type="Pfam" id="PF00289">
    <property type="entry name" value="Biotin_carb_N"/>
    <property type="match status" value="1"/>
</dbReference>
<dbReference type="Proteomes" id="UP000247814">
    <property type="component" value="Unassembled WGS sequence"/>
</dbReference>
<dbReference type="SUPFAM" id="SSF56059">
    <property type="entry name" value="Glutathione synthetase ATP-binding domain-like"/>
    <property type="match status" value="1"/>
</dbReference>
<dbReference type="SUPFAM" id="SSF51246">
    <property type="entry name" value="Rudiment single hybrid motif"/>
    <property type="match status" value="1"/>
</dbReference>
<dbReference type="InterPro" id="IPR013815">
    <property type="entry name" value="ATP_grasp_subdomain_1"/>
</dbReference>
<dbReference type="InterPro" id="IPR005481">
    <property type="entry name" value="BC-like_N"/>
</dbReference>
<dbReference type="InterPro" id="IPR051602">
    <property type="entry name" value="ACC_Biotin_Carboxylase"/>
</dbReference>
<dbReference type="PROSITE" id="PS50979">
    <property type="entry name" value="BC"/>
    <property type="match status" value="1"/>
</dbReference>
<evidence type="ECO:0000256" key="7">
    <source>
        <dbReference type="ARBA" id="ARBA00022598"/>
    </source>
</evidence>
<dbReference type="InterPro" id="IPR011054">
    <property type="entry name" value="Rudment_hybrid_motif"/>
</dbReference>
<evidence type="ECO:0000259" key="21">
    <source>
        <dbReference type="PROSITE" id="PS50979"/>
    </source>
</evidence>
<evidence type="ECO:0000256" key="16">
    <source>
        <dbReference type="ARBA" id="ARBA00033786"/>
    </source>
</evidence>
<keyword evidence="6 19" id="KW-0444">Lipid biosynthesis</keyword>
<dbReference type="PANTHER" id="PTHR48095:SF2">
    <property type="entry name" value="BIOTIN CARBOXYLASE, CHLOROPLASTIC"/>
    <property type="match status" value="1"/>
</dbReference>
<evidence type="ECO:0000256" key="6">
    <source>
        <dbReference type="ARBA" id="ARBA00022516"/>
    </source>
</evidence>
<evidence type="ECO:0000256" key="1">
    <source>
        <dbReference type="ARBA" id="ARBA00003761"/>
    </source>
</evidence>
<keyword evidence="13 19" id="KW-0443">Lipid metabolism</keyword>
<evidence type="ECO:0000256" key="14">
    <source>
        <dbReference type="ARBA" id="ARBA00023160"/>
    </source>
</evidence>
<evidence type="ECO:0000256" key="12">
    <source>
        <dbReference type="ARBA" id="ARBA00022842"/>
    </source>
</evidence>
<evidence type="ECO:0000256" key="10">
    <source>
        <dbReference type="ARBA" id="ARBA00022832"/>
    </source>
</evidence>
<dbReference type="AlphaFoldDB" id="A0A318QST8"/>
<dbReference type="InterPro" id="IPR011764">
    <property type="entry name" value="Biotin_carboxylation_dom"/>
</dbReference>
<keyword evidence="14 19" id="KW-0275">Fatty acid biosynthesis</keyword>
<evidence type="ECO:0000256" key="13">
    <source>
        <dbReference type="ARBA" id="ARBA00023098"/>
    </source>
</evidence>
<evidence type="ECO:0000313" key="22">
    <source>
        <dbReference type="EMBL" id="PYD80402.1"/>
    </source>
</evidence>
<dbReference type="PROSITE" id="PS50975">
    <property type="entry name" value="ATP_GRASP"/>
    <property type="match status" value="1"/>
</dbReference>
<evidence type="ECO:0000256" key="2">
    <source>
        <dbReference type="ARBA" id="ARBA00004956"/>
    </source>
</evidence>
<keyword evidence="8" id="KW-0479">Metal-binding</keyword>
<accession>A0A318QST8</accession>
<dbReference type="Pfam" id="PF02786">
    <property type="entry name" value="CPSase_L_D2"/>
    <property type="match status" value="1"/>
</dbReference>
<evidence type="ECO:0000256" key="9">
    <source>
        <dbReference type="ARBA" id="ARBA00022741"/>
    </source>
</evidence>
<comment type="caution">
    <text evidence="22">The sequence shown here is derived from an EMBL/GenBank/DDBJ whole genome shotgun (WGS) entry which is preliminary data.</text>
</comment>
<dbReference type="FunFam" id="3.40.50.20:FF:000010">
    <property type="entry name" value="Propionyl-CoA carboxylase subunit alpha"/>
    <property type="match status" value="1"/>
</dbReference>
<evidence type="ECO:0000256" key="11">
    <source>
        <dbReference type="ARBA" id="ARBA00022840"/>
    </source>
</evidence>
<keyword evidence="9 18" id="KW-0547">Nucleotide-binding</keyword>
<dbReference type="Gene3D" id="3.30.1490.20">
    <property type="entry name" value="ATP-grasp fold, A domain"/>
    <property type="match status" value="1"/>
</dbReference>
<dbReference type="NCBIfam" id="TIGR00514">
    <property type="entry name" value="accC"/>
    <property type="match status" value="1"/>
</dbReference>
<dbReference type="InterPro" id="IPR005479">
    <property type="entry name" value="CPAse_ATP-bd"/>
</dbReference>
<reference evidence="22 23" key="1">
    <citation type="submission" date="2017-07" db="EMBL/GenBank/DDBJ databases">
        <title>A draft genome sequence of Komagataeibacter sucrofermentans LMG 18788.</title>
        <authorList>
            <person name="Skraban J."/>
            <person name="Cleenwerck I."/>
            <person name="Vandamme P."/>
            <person name="Trcek J."/>
        </authorList>
    </citation>
    <scope>NUCLEOTIDE SEQUENCE [LARGE SCALE GENOMIC DNA]</scope>
    <source>
        <strain evidence="22 23">LMG 18788</strain>
    </source>
</reference>
<sequence>MSETPRFNRVLIANRGEIALRIQRACRQLGLETVAVYSEADADSRHVHEADVALCIGPAAAARSYLDPDGLLLAARLTGAQAIHPGYGFLSENADFADVVEKAGLTFIGPTGASIRMMGDKITAKRAMREAGVPCVPGSDGPLPADMDAVKAIALDVGFPVIVKASGGGGGRGMRVVERVADLAQAVTLTAKEAEQAFGNPTLYLERFMQKPRHIEIQVLCDTHGTALWLGARDCSLQRRHQKVLEEASAPGIAPETIAEIGERCAEACRRIGYRGAGTFEFLYEDGVFAFIEMNTRVQVEHPITEETTGIDIVAEQLRIAQGQRLGIAQADIGLRGHAIECRLNAEDPFTFMPSPGTITRWDLPGGPGIRVDTHVVAGYTVQPYYDSLIGKIISYGATREQAIARMRVALAEMKVEGVSTNIALHQDLLADPAFARGGVDIHYLERWLAQRTAS</sequence>
<evidence type="ECO:0000256" key="4">
    <source>
        <dbReference type="ARBA" id="ARBA00013263"/>
    </source>
</evidence>
<dbReference type="InterPro" id="IPR016185">
    <property type="entry name" value="PreATP-grasp_dom_sf"/>
</dbReference>
<dbReference type="UniPathway" id="UPA00655">
    <property type="reaction ID" value="UER00711"/>
</dbReference>
<evidence type="ECO:0000256" key="5">
    <source>
        <dbReference type="ARBA" id="ARBA00017242"/>
    </source>
</evidence>
<keyword evidence="10 19" id="KW-0276">Fatty acid metabolism</keyword>
<dbReference type="PANTHER" id="PTHR48095">
    <property type="entry name" value="PYRUVATE CARBOXYLASE SUBUNIT A"/>
    <property type="match status" value="1"/>
</dbReference>
<keyword evidence="12" id="KW-0460">Magnesium</keyword>
<organism evidence="22 23">
    <name type="scientific">Komagataeibacter sucrofermentans</name>
    <dbReference type="NCBI Taxonomy" id="1053551"/>
    <lineage>
        <taxon>Bacteria</taxon>
        <taxon>Pseudomonadati</taxon>
        <taxon>Pseudomonadota</taxon>
        <taxon>Alphaproteobacteria</taxon>
        <taxon>Acetobacterales</taxon>
        <taxon>Acetobacteraceae</taxon>
        <taxon>Komagataeibacter</taxon>
    </lineage>
</organism>
<gene>
    <name evidence="22" type="primary">accC</name>
    <name evidence="22" type="ORF">CFR77_03100</name>
</gene>
<dbReference type="Gene3D" id="3.30.470.20">
    <property type="entry name" value="ATP-grasp fold, B domain"/>
    <property type="match status" value="1"/>
</dbReference>
<dbReference type="EMBL" id="NKUA01000003">
    <property type="protein sequence ID" value="PYD80402.1"/>
    <property type="molecule type" value="Genomic_DNA"/>
</dbReference>
<dbReference type="GO" id="GO:0046872">
    <property type="term" value="F:metal ion binding"/>
    <property type="evidence" value="ECO:0007669"/>
    <property type="project" value="UniProtKB-KW"/>
</dbReference>